<dbReference type="Proteomes" id="UP000544107">
    <property type="component" value="Unassembled WGS sequence"/>
</dbReference>
<evidence type="ECO:0000313" key="2">
    <source>
        <dbReference type="EMBL" id="MBB4006233.1"/>
    </source>
</evidence>
<dbReference type="PANTHER" id="PTHR12110:SF21">
    <property type="entry name" value="XYLOSE ISOMERASE-LIKE TIM BARREL DOMAIN-CONTAINING PROTEIN"/>
    <property type="match status" value="1"/>
</dbReference>
<dbReference type="InterPro" id="IPR050312">
    <property type="entry name" value="IolE/XylAMocC-like"/>
</dbReference>
<organism evidence="3 4">
    <name type="scientific">Allorhizobium taibaishanense</name>
    <dbReference type="NCBI Taxonomy" id="887144"/>
    <lineage>
        <taxon>Bacteria</taxon>
        <taxon>Pseudomonadati</taxon>
        <taxon>Pseudomonadota</taxon>
        <taxon>Alphaproteobacteria</taxon>
        <taxon>Hyphomicrobiales</taxon>
        <taxon>Rhizobiaceae</taxon>
        <taxon>Rhizobium/Agrobacterium group</taxon>
        <taxon>Allorhizobium</taxon>
    </lineage>
</organism>
<keyword evidence="2" id="KW-0413">Isomerase</keyword>
<gene>
    <name evidence="3" type="ORF">BJF91_19245</name>
    <name evidence="2" type="ORF">GGQ71_000469</name>
</gene>
<dbReference type="STRING" id="887144.BJF91_19245"/>
<dbReference type="EMBL" id="MKIN01000022">
    <property type="protein sequence ID" value="OLP49215.1"/>
    <property type="molecule type" value="Genomic_DNA"/>
</dbReference>
<dbReference type="Gene3D" id="3.20.20.150">
    <property type="entry name" value="Divalent-metal-dependent TIM barrel enzymes"/>
    <property type="match status" value="1"/>
</dbReference>
<dbReference type="InterPro" id="IPR036237">
    <property type="entry name" value="Xyl_isomerase-like_sf"/>
</dbReference>
<dbReference type="InterPro" id="IPR013022">
    <property type="entry name" value="Xyl_isomerase-like_TIM-brl"/>
</dbReference>
<dbReference type="Proteomes" id="UP000185598">
    <property type="component" value="Unassembled WGS sequence"/>
</dbReference>
<dbReference type="SUPFAM" id="SSF51658">
    <property type="entry name" value="Xylose isomerase-like"/>
    <property type="match status" value="1"/>
</dbReference>
<protein>
    <submittedName>
        <fullName evidence="2 3">Epimerase</fullName>
    </submittedName>
</protein>
<comment type="caution">
    <text evidence="3">The sequence shown here is derived from an EMBL/GenBank/DDBJ whole genome shotgun (WGS) entry which is preliminary data.</text>
</comment>
<name>A0A1Q9A3M6_9HYPH</name>
<evidence type="ECO:0000259" key="1">
    <source>
        <dbReference type="Pfam" id="PF01261"/>
    </source>
</evidence>
<reference evidence="3 4" key="1">
    <citation type="submission" date="2016-09" db="EMBL/GenBank/DDBJ databases">
        <title>Rhizobium oryziradicis sp. nov., isolated from the root of rice.</title>
        <authorList>
            <person name="Zhao J."/>
            <person name="Zhang X."/>
        </authorList>
    </citation>
    <scope>NUCLEOTIDE SEQUENCE [LARGE SCALE GENOMIC DNA]</scope>
    <source>
        <strain evidence="3 4">14971</strain>
    </source>
</reference>
<dbReference type="Pfam" id="PF01261">
    <property type="entry name" value="AP_endonuc_2"/>
    <property type="match status" value="1"/>
</dbReference>
<dbReference type="EMBL" id="JACIED010000001">
    <property type="protein sequence ID" value="MBB4006233.1"/>
    <property type="molecule type" value="Genomic_DNA"/>
</dbReference>
<sequence length="273" mass="28781">MQAGIFAKTYAGTDPATVLARAAADGYACVQYNLACSGLAPMPDHVSDAAIAEIDAARRATGVGIAALSATYNMIHPDPAQRQQGLERLKVSLQVAARLAIPVVTLCTGTRDGEDQWRHHPDNATPEAWRDLVEQMAAAAASADALGIRLGIEPEQANVVRDAEDAVRLMREVASPSLGIVLDPANLFERADAAEARDIVAHAIDRLGDRILMAHAKDRDASGAFVSAGRGVVDFRDIIARLSAIGFDGPVVTHGLSEAEAPDVCRFLTGLLS</sequence>
<dbReference type="RefSeq" id="WP_075615003.1">
    <property type="nucleotide sequence ID" value="NZ_JACIED010000001.1"/>
</dbReference>
<evidence type="ECO:0000313" key="4">
    <source>
        <dbReference type="Proteomes" id="UP000185598"/>
    </source>
</evidence>
<proteinExistence type="predicted"/>
<dbReference type="OrthoDB" id="6629724at2"/>
<dbReference type="AlphaFoldDB" id="A0A1Q9A3M6"/>
<accession>A0A1Q9A3M6</accession>
<feature type="domain" description="Xylose isomerase-like TIM barrel" evidence="1">
    <location>
        <begin position="19"/>
        <end position="253"/>
    </location>
</feature>
<keyword evidence="4" id="KW-1185">Reference proteome</keyword>
<evidence type="ECO:0000313" key="3">
    <source>
        <dbReference type="EMBL" id="OLP49215.1"/>
    </source>
</evidence>
<evidence type="ECO:0000313" key="5">
    <source>
        <dbReference type="Proteomes" id="UP000544107"/>
    </source>
</evidence>
<dbReference type="GO" id="GO:0016853">
    <property type="term" value="F:isomerase activity"/>
    <property type="evidence" value="ECO:0007669"/>
    <property type="project" value="UniProtKB-KW"/>
</dbReference>
<dbReference type="PANTHER" id="PTHR12110">
    <property type="entry name" value="HYDROXYPYRUVATE ISOMERASE"/>
    <property type="match status" value="1"/>
</dbReference>
<reference evidence="2 5" key="2">
    <citation type="submission" date="2020-08" db="EMBL/GenBank/DDBJ databases">
        <title>Genomic Encyclopedia of Type Strains, Phase IV (KMG-IV): sequencing the most valuable type-strain genomes for metagenomic binning, comparative biology and taxonomic classification.</title>
        <authorList>
            <person name="Goeker M."/>
        </authorList>
    </citation>
    <scope>NUCLEOTIDE SEQUENCE [LARGE SCALE GENOMIC DNA]</scope>
    <source>
        <strain evidence="2 5">DSM 100021</strain>
    </source>
</reference>